<organism evidence="1">
    <name type="scientific">Wolbachia endosymbiont of Oeneis ivallda</name>
    <dbReference type="NCBI Taxonomy" id="3171168"/>
    <lineage>
        <taxon>Bacteria</taxon>
        <taxon>Pseudomonadati</taxon>
        <taxon>Pseudomonadota</taxon>
        <taxon>Alphaproteobacteria</taxon>
        <taxon>Rickettsiales</taxon>
        <taxon>Anaplasmataceae</taxon>
        <taxon>Wolbachieae</taxon>
        <taxon>Wolbachia</taxon>
    </lineage>
</organism>
<name>A0AAU7YMA6_9RICK</name>
<accession>A0AAU7YMA6</accession>
<dbReference type="EMBL" id="CP158587">
    <property type="protein sequence ID" value="XCA34529.1"/>
    <property type="molecule type" value="Genomic_DNA"/>
</dbReference>
<sequence>MDYKNVQKVLLTSIKENDPHKGFKELEIKRYCITYQTLLREWDRTIITPFIKEILESEICWKADDTLGYIKLDRYALGKKLLDLKTEDEQKSLLDSFDRYRIACWCCFEDEIRAIFEEFKLTLGNKPVESLVKGCDNGALMVYWSHAMNNQEHQLELNNEHPYVYAFKCAMLEKHVEALEFFWNKLQSIGSVSPKRKEDLLMEVAYNKGRFSTDDVGMVDFCLRYLHEDKYHELLKRDFKQHGCYYTLSILRRNHSFENARKLFEHLKPEDLSPEAYSTSMFSALNSLVSAPDDNFIKSGSDMLTSMWNSPGFESHKQHYLNKLSEQLSSTRDLVASLIKGNKAVKILSEIVNSLSQEQMYSIMEEDKSEYELFMRVRNTQLHRGAGDTQLPSSSLDVETIQQKVSGVRGEV</sequence>
<proteinExistence type="predicted"/>
<gene>
    <name evidence="1" type="ORF">ABS861_03910</name>
</gene>
<protein>
    <submittedName>
        <fullName evidence="1">Uncharacterized protein</fullName>
    </submittedName>
</protein>
<reference evidence="1" key="1">
    <citation type="submission" date="2024-06" db="EMBL/GenBank/DDBJ databases">
        <title>Genome assembly of the Oeneis chryxus ivallda.</title>
        <authorList>
            <person name="MacDonald Z."/>
            <person name="Shaffer H.B."/>
            <person name="Gillespie T."/>
            <person name="Marimuthu M.P.A."/>
            <person name="Nguyen O."/>
            <person name="Fairbairn C.W."/>
            <person name="Seligmann W.E."/>
            <person name="Escalona M."/>
            <person name="Miller C."/>
            <person name="Toffelmier E."/>
        </authorList>
    </citation>
    <scope>NUCLEOTIDE SEQUENCE</scope>
    <source>
        <strain evidence="1">CCGP_102_HBS-TG_Oc004</strain>
    </source>
</reference>
<dbReference type="AlphaFoldDB" id="A0AAU7YMA6"/>
<evidence type="ECO:0000313" key="1">
    <source>
        <dbReference type="EMBL" id="XCA34529.1"/>
    </source>
</evidence>